<keyword evidence="3" id="KW-1185">Reference proteome</keyword>
<organism evidence="2 3">
    <name type="scientific">Schizopora paradoxa</name>
    <dbReference type="NCBI Taxonomy" id="27342"/>
    <lineage>
        <taxon>Eukaryota</taxon>
        <taxon>Fungi</taxon>
        <taxon>Dikarya</taxon>
        <taxon>Basidiomycota</taxon>
        <taxon>Agaricomycotina</taxon>
        <taxon>Agaricomycetes</taxon>
        <taxon>Hymenochaetales</taxon>
        <taxon>Schizoporaceae</taxon>
        <taxon>Schizopora</taxon>
    </lineage>
</organism>
<gene>
    <name evidence="2" type="ORF">SCHPADRAFT_466566</name>
</gene>
<dbReference type="InParanoid" id="A0A0H2RI55"/>
<feature type="transmembrane region" description="Helical" evidence="1">
    <location>
        <begin position="12"/>
        <end position="31"/>
    </location>
</feature>
<keyword evidence="1" id="KW-1133">Transmembrane helix</keyword>
<protein>
    <submittedName>
        <fullName evidence="2">Uncharacterized protein</fullName>
    </submittedName>
</protein>
<evidence type="ECO:0000256" key="1">
    <source>
        <dbReference type="SAM" id="Phobius"/>
    </source>
</evidence>
<sequence>MLPSLVRFPSLPFILPLYRVISLFILYLSALRSLFSRPCIKILNSSSPISYIGDPVCCGLDIACYSILLDPFSLL</sequence>
<reference evidence="2 3" key="1">
    <citation type="submission" date="2015-04" db="EMBL/GenBank/DDBJ databases">
        <title>Complete genome sequence of Schizopora paradoxa KUC8140, a cosmopolitan wood degrader in East Asia.</title>
        <authorList>
            <consortium name="DOE Joint Genome Institute"/>
            <person name="Min B."/>
            <person name="Park H."/>
            <person name="Jang Y."/>
            <person name="Kim J.-J."/>
            <person name="Kim K.H."/>
            <person name="Pangilinan J."/>
            <person name="Lipzen A."/>
            <person name="Riley R."/>
            <person name="Grigoriev I.V."/>
            <person name="Spatafora J.W."/>
            <person name="Choi I.-G."/>
        </authorList>
    </citation>
    <scope>NUCLEOTIDE SEQUENCE [LARGE SCALE GENOMIC DNA]</scope>
    <source>
        <strain evidence="2 3">KUC8140</strain>
    </source>
</reference>
<dbReference type="EMBL" id="KQ085998">
    <property type="protein sequence ID" value="KLO11504.1"/>
    <property type="molecule type" value="Genomic_DNA"/>
</dbReference>
<evidence type="ECO:0000313" key="2">
    <source>
        <dbReference type="EMBL" id="KLO11504.1"/>
    </source>
</evidence>
<name>A0A0H2RI55_9AGAM</name>
<keyword evidence="1" id="KW-0812">Transmembrane</keyword>
<proteinExistence type="predicted"/>
<accession>A0A0H2RI55</accession>
<dbReference type="Proteomes" id="UP000053477">
    <property type="component" value="Unassembled WGS sequence"/>
</dbReference>
<evidence type="ECO:0000313" key="3">
    <source>
        <dbReference type="Proteomes" id="UP000053477"/>
    </source>
</evidence>
<keyword evidence="1" id="KW-0472">Membrane</keyword>
<dbReference type="AlphaFoldDB" id="A0A0H2RI55"/>